<evidence type="ECO:0000313" key="3">
    <source>
        <dbReference type="Proteomes" id="UP000186698"/>
    </source>
</evidence>
<dbReference type="AlphaFoldDB" id="A0A8J0VEK5"/>
<dbReference type="KEGG" id="xla:108717681"/>
<keyword evidence="2" id="KW-0472">Membrane</keyword>
<reference evidence="4" key="1">
    <citation type="submission" date="2025-08" db="UniProtKB">
        <authorList>
            <consortium name="RefSeq"/>
        </authorList>
    </citation>
    <scope>IDENTIFICATION</scope>
    <source>
        <strain evidence="4">J_2021</strain>
        <tissue evidence="4">Erythrocytes</tissue>
    </source>
</reference>
<evidence type="ECO:0000256" key="2">
    <source>
        <dbReference type="SAM" id="Phobius"/>
    </source>
</evidence>
<gene>
    <name evidence="4" type="primary">LOC108717681</name>
</gene>
<feature type="region of interest" description="Disordered" evidence="1">
    <location>
        <begin position="1"/>
        <end position="59"/>
    </location>
</feature>
<feature type="transmembrane region" description="Helical" evidence="2">
    <location>
        <begin position="410"/>
        <end position="432"/>
    </location>
</feature>
<dbReference type="GeneID" id="108717681"/>
<organism evidence="3 4">
    <name type="scientific">Xenopus laevis</name>
    <name type="common">African clawed frog</name>
    <dbReference type="NCBI Taxonomy" id="8355"/>
    <lineage>
        <taxon>Eukaryota</taxon>
        <taxon>Metazoa</taxon>
        <taxon>Chordata</taxon>
        <taxon>Craniata</taxon>
        <taxon>Vertebrata</taxon>
        <taxon>Euteleostomi</taxon>
        <taxon>Amphibia</taxon>
        <taxon>Batrachia</taxon>
        <taxon>Anura</taxon>
        <taxon>Pipoidea</taxon>
        <taxon>Pipidae</taxon>
        <taxon>Xenopodinae</taxon>
        <taxon>Xenopus</taxon>
        <taxon>Xenopus</taxon>
    </lineage>
</organism>
<keyword evidence="3" id="KW-1185">Reference proteome</keyword>
<evidence type="ECO:0000256" key="1">
    <source>
        <dbReference type="SAM" id="MobiDB-lite"/>
    </source>
</evidence>
<dbReference type="RefSeq" id="XP_018120415.1">
    <property type="nucleotide sequence ID" value="XM_018264926.2"/>
</dbReference>
<protein>
    <submittedName>
        <fullName evidence="4">Uncharacterized protein LOC108717681 isoform X1</fullName>
    </submittedName>
</protein>
<feature type="compositionally biased region" description="Basic and acidic residues" evidence="1">
    <location>
        <begin position="7"/>
        <end position="18"/>
    </location>
</feature>
<evidence type="ECO:0000313" key="4">
    <source>
        <dbReference type="RefSeq" id="XP_018120415.1"/>
    </source>
</evidence>
<keyword evidence="2" id="KW-0812">Transmembrane</keyword>
<name>A0A8J0VEK5_XENLA</name>
<sequence length="563" mass="62579">MAQQSKEAQDDVEEKKPVQETGESSAHTTESLRLEDQTLPLLLQQQNIGAQETREDGGKKKMMEDLKIIPAVENALNLSLIESLHTSSMIEEKGENLHPESSAEQGRVVGVQEIGVDELKPVIPKDVGDISGMENATHESMLKSLNMNPVMEDKGVNLQPKEGSVERFEGAGNRSTPGGILHTKKQECLVVGPGAQENREDMCPEITPAKKQRVQQAAENEFMVLDKGTDKRCKRKRKKEKNEVKKNSTIKFPPLHKIMVLLIRQMFSALASVQWSCWLRLMVLLLNVCALSSSSCSFCQIHKFCTEENLLNQHLTISIAGKENYCSFQFTELFMKETCNKTVVILNETQKCVLLYMADLTHNDLYLEYGTGRTLPVPAALAGCCDNSSSKNLEADNPTQPGAAETGHDLIAVLILASLGLIGHFVAIFVAYRCKRKRTKRGTSKHVETQDVVIEMRRVGVTDHVPEHHHSNGKISRIRDQENLPADRDAVSMEDCPEQDYSEHNENTLSPVGIPLEEHPEMNLGTCSSPQGEGEIEPRDDNVTKPLLIPNMAVGKRNGNIVY</sequence>
<keyword evidence="2" id="KW-1133">Transmembrane helix</keyword>
<accession>A0A8J0VEK5</accession>
<dbReference type="Proteomes" id="UP000186698">
    <property type="component" value="Chromosome 5S"/>
</dbReference>
<proteinExistence type="predicted"/>